<comment type="caution">
    <text evidence="2">The sequence shown here is derived from an EMBL/GenBank/DDBJ whole genome shotgun (WGS) entry which is preliminary data.</text>
</comment>
<name>A0A3M7Q8Y4_BRAPC</name>
<keyword evidence="3" id="KW-1185">Reference proteome</keyword>
<evidence type="ECO:0000313" key="2">
    <source>
        <dbReference type="EMBL" id="RNA07425.1"/>
    </source>
</evidence>
<dbReference type="EMBL" id="REGN01007053">
    <property type="protein sequence ID" value="RNA07425.1"/>
    <property type="molecule type" value="Genomic_DNA"/>
</dbReference>
<sequence>MNLSNEKNSLRLIRLKIYINFLSFIAAFFNFVNQLSLSLLYLENTTEHDLPTDILIFHLISHCSGSLVYLPC</sequence>
<dbReference type="Proteomes" id="UP000276133">
    <property type="component" value="Unassembled WGS sequence"/>
</dbReference>
<evidence type="ECO:0000313" key="3">
    <source>
        <dbReference type="Proteomes" id="UP000276133"/>
    </source>
</evidence>
<dbReference type="AlphaFoldDB" id="A0A3M7Q8Y4"/>
<gene>
    <name evidence="2" type="ORF">BpHYR1_041718</name>
</gene>
<keyword evidence="1" id="KW-0812">Transmembrane</keyword>
<reference evidence="2 3" key="1">
    <citation type="journal article" date="2018" name="Sci. Rep.">
        <title>Genomic signatures of local adaptation to the degree of environmental predictability in rotifers.</title>
        <authorList>
            <person name="Franch-Gras L."/>
            <person name="Hahn C."/>
            <person name="Garcia-Roger E.M."/>
            <person name="Carmona M.J."/>
            <person name="Serra M."/>
            <person name="Gomez A."/>
        </authorList>
    </citation>
    <scope>NUCLEOTIDE SEQUENCE [LARGE SCALE GENOMIC DNA]</scope>
    <source>
        <strain evidence="2">HYR1</strain>
    </source>
</reference>
<keyword evidence="1" id="KW-1133">Transmembrane helix</keyword>
<accession>A0A3M7Q8Y4</accession>
<feature type="transmembrane region" description="Helical" evidence="1">
    <location>
        <begin position="21"/>
        <end position="42"/>
    </location>
</feature>
<keyword evidence="1" id="KW-0472">Membrane</keyword>
<evidence type="ECO:0000256" key="1">
    <source>
        <dbReference type="SAM" id="Phobius"/>
    </source>
</evidence>
<proteinExistence type="predicted"/>
<organism evidence="2 3">
    <name type="scientific">Brachionus plicatilis</name>
    <name type="common">Marine rotifer</name>
    <name type="synonym">Brachionus muelleri</name>
    <dbReference type="NCBI Taxonomy" id="10195"/>
    <lineage>
        <taxon>Eukaryota</taxon>
        <taxon>Metazoa</taxon>
        <taxon>Spiralia</taxon>
        <taxon>Gnathifera</taxon>
        <taxon>Rotifera</taxon>
        <taxon>Eurotatoria</taxon>
        <taxon>Monogononta</taxon>
        <taxon>Pseudotrocha</taxon>
        <taxon>Ploima</taxon>
        <taxon>Brachionidae</taxon>
        <taxon>Brachionus</taxon>
    </lineage>
</organism>
<protein>
    <submittedName>
        <fullName evidence="2">Uncharacterized protein</fullName>
    </submittedName>
</protein>